<sequence>MADDQSEYSEKMEEDLKLWSHRYLVNSIRFTPAQHPALGHPPAGHNLGFPADIAVRLPDSPDHGGAQWIPRDALLYAEEQFARGADGAEPLPKLHSAAPPIAEILADARIQPVYWVDHGNGFPNTATEQAGSATQQTLVTTSGSQLAFNNTQPVGLPSSLPIRTAQNGSESSLDALDWTFTTQQPARNVYTQVSGESYWFPQEDLINYTFISGQPWSQPDDTLSLNTGFQYAANDTGWAPINPHFDAYRQPYTPPGQLQPSFTQTISDTQVPYGLANSLSTGIGGRRGREILNSTRSAPPSLGLEEDNNPETEEATPTPAPRRKRTKLGNSKGCSRRTEKTASRVTKSRRAGTKRTQKQGPSTSTRTKRYDFIHERQEHLDNGTADQIAEKVQEALEEIAPLAPSGPVPSTRAELNDFLESFWSRGGLAAAMAPPIATWEELGGNADTSTAVGNSIEETDDAVANMDDTEYDYGDEDVFDESEVYDDDYPAEGDEDTPGEYVNGYYYP</sequence>
<dbReference type="Proteomes" id="UP000660729">
    <property type="component" value="Unassembled WGS sequence"/>
</dbReference>
<proteinExistence type="predicted"/>
<accession>A0A8H6RFL5</accession>
<dbReference type="AlphaFoldDB" id="A0A8H6RFL5"/>
<evidence type="ECO:0000313" key="2">
    <source>
        <dbReference type="EMBL" id="KAF7189607.1"/>
    </source>
</evidence>
<feature type="compositionally biased region" description="Acidic residues" evidence="1">
    <location>
        <begin position="486"/>
        <end position="498"/>
    </location>
</feature>
<keyword evidence="3" id="KW-1185">Reference proteome</keyword>
<protein>
    <submittedName>
        <fullName evidence="2">Uncharacterized protein</fullName>
    </submittedName>
</protein>
<reference evidence="2" key="1">
    <citation type="submission" date="2020-04" db="EMBL/GenBank/DDBJ databases">
        <title>Draft genome resource of the tomato pathogen Pseudocercospora fuligena.</title>
        <authorList>
            <person name="Zaccaron A."/>
        </authorList>
    </citation>
    <scope>NUCLEOTIDE SEQUENCE</scope>
    <source>
        <strain evidence="2">PF001</strain>
    </source>
</reference>
<name>A0A8H6RFL5_9PEZI</name>
<comment type="caution">
    <text evidence="2">The sequence shown here is derived from an EMBL/GenBank/DDBJ whole genome shotgun (WGS) entry which is preliminary data.</text>
</comment>
<evidence type="ECO:0000256" key="1">
    <source>
        <dbReference type="SAM" id="MobiDB-lite"/>
    </source>
</evidence>
<organism evidence="2 3">
    <name type="scientific">Pseudocercospora fuligena</name>
    <dbReference type="NCBI Taxonomy" id="685502"/>
    <lineage>
        <taxon>Eukaryota</taxon>
        <taxon>Fungi</taxon>
        <taxon>Dikarya</taxon>
        <taxon>Ascomycota</taxon>
        <taxon>Pezizomycotina</taxon>
        <taxon>Dothideomycetes</taxon>
        <taxon>Dothideomycetidae</taxon>
        <taxon>Mycosphaerellales</taxon>
        <taxon>Mycosphaerellaceae</taxon>
        <taxon>Pseudocercospora</taxon>
    </lineage>
</organism>
<feature type="region of interest" description="Disordered" evidence="1">
    <location>
        <begin position="279"/>
        <end position="369"/>
    </location>
</feature>
<evidence type="ECO:0000313" key="3">
    <source>
        <dbReference type="Proteomes" id="UP000660729"/>
    </source>
</evidence>
<gene>
    <name evidence="2" type="ORF">HII31_09051</name>
</gene>
<dbReference type="EMBL" id="JABCIY010000183">
    <property type="protein sequence ID" value="KAF7189607.1"/>
    <property type="molecule type" value="Genomic_DNA"/>
</dbReference>
<feature type="compositionally biased region" description="Basic residues" evidence="1">
    <location>
        <begin position="346"/>
        <end position="357"/>
    </location>
</feature>
<dbReference type="OrthoDB" id="10551529at2759"/>
<feature type="compositionally biased region" description="Acidic residues" evidence="1">
    <location>
        <begin position="304"/>
        <end position="314"/>
    </location>
</feature>
<feature type="region of interest" description="Disordered" evidence="1">
    <location>
        <begin position="486"/>
        <end position="508"/>
    </location>
</feature>